<dbReference type="GO" id="GO:0005112">
    <property type="term" value="F:Notch binding"/>
    <property type="evidence" value="ECO:0007669"/>
    <property type="project" value="TreeGrafter"/>
</dbReference>
<dbReference type="AlphaFoldDB" id="A0AAV3ZRB0"/>
<dbReference type="GO" id="GO:0005509">
    <property type="term" value="F:calcium ion binding"/>
    <property type="evidence" value="ECO:0007669"/>
    <property type="project" value="InterPro"/>
</dbReference>
<feature type="domain" description="EGF-like" evidence="7">
    <location>
        <begin position="110"/>
        <end position="147"/>
    </location>
</feature>
<dbReference type="PROSITE" id="PS50026">
    <property type="entry name" value="EGF_3"/>
    <property type="match status" value="3"/>
</dbReference>
<evidence type="ECO:0000313" key="9">
    <source>
        <dbReference type="Proteomes" id="UP000735302"/>
    </source>
</evidence>
<evidence type="ECO:0000256" key="2">
    <source>
        <dbReference type="ARBA" id="ARBA00022729"/>
    </source>
</evidence>
<proteinExistence type="predicted"/>
<keyword evidence="4 6" id="KW-1015">Disulfide bond</keyword>
<dbReference type="PANTHER" id="PTHR12916">
    <property type="entry name" value="CYTOCHROME C OXIDASE POLYPEPTIDE VIC-2"/>
    <property type="match status" value="1"/>
</dbReference>
<dbReference type="SMART" id="SM00181">
    <property type="entry name" value="EGF"/>
    <property type="match status" value="3"/>
</dbReference>
<sequence>MLQLARGKAVPEVMHCAELDGAEEDERSPCAYFKRRDRRSRGRRDGDTGCEGVVVHKGLVEESYSGNRCENFTDICDSQPCINNGTCENVKGDYVCHCDDTFKGRNCSEDVDECLVSNPCHNGSTCHNLNGSFMCECPVGLRGRTCSEDIDECLERSPCALGATCVNTPGSFSCQCLHGYTGELCDEDVNECSLSEDLCTYVGNFPPFTPNATLFLERANMPTLYTNTTEIKNSTEGSLFINGSSSDLPTSPSWPDAPVSHMLCVNTQPEMTVPFYLTGQLSLQTQSKEITKVHPVLRVGGETVSDNELTSVFRTLSTKETILVNWTLCTGDAKIIPSIIPDHDKVKTWIG</sequence>
<dbReference type="PROSITE" id="PS00022">
    <property type="entry name" value="EGF_1"/>
    <property type="match status" value="3"/>
</dbReference>
<evidence type="ECO:0000256" key="1">
    <source>
        <dbReference type="ARBA" id="ARBA00022536"/>
    </source>
</evidence>
<evidence type="ECO:0000256" key="5">
    <source>
        <dbReference type="ARBA" id="ARBA00023180"/>
    </source>
</evidence>
<feature type="disulfide bond" evidence="6">
    <location>
        <begin position="137"/>
        <end position="146"/>
    </location>
</feature>
<evidence type="ECO:0000256" key="6">
    <source>
        <dbReference type="PROSITE-ProRule" id="PRU00076"/>
    </source>
</evidence>
<keyword evidence="2" id="KW-0732">Signal</keyword>
<dbReference type="PROSITE" id="PS00010">
    <property type="entry name" value="ASX_HYDROXYL"/>
    <property type="match status" value="3"/>
</dbReference>
<dbReference type="Gene3D" id="2.10.25.10">
    <property type="entry name" value="Laminin"/>
    <property type="match status" value="3"/>
</dbReference>
<feature type="domain" description="EGF-like" evidence="7">
    <location>
        <begin position="72"/>
        <end position="108"/>
    </location>
</feature>
<dbReference type="InterPro" id="IPR000152">
    <property type="entry name" value="EGF-type_Asp/Asn_hydroxyl_site"/>
</dbReference>
<accession>A0AAV3ZRB0</accession>
<comment type="caution">
    <text evidence="6">Lacks conserved residue(s) required for the propagation of feature annotation.</text>
</comment>
<dbReference type="InterPro" id="IPR018097">
    <property type="entry name" value="EGF_Ca-bd_CS"/>
</dbReference>
<dbReference type="InterPro" id="IPR001881">
    <property type="entry name" value="EGF-like_Ca-bd_dom"/>
</dbReference>
<dbReference type="CDD" id="cd00054">
    <property type="entry name" value="EGF_CA"/>
    <property type="match status" value="3"/>
</dbReference>
<dbReference type="Proteomes" id="UP000735302">
    <property type="component" value="Unassembled WGS sequence"/>
</dbReference>
<dbReference type="Pfam" id="PF00008">
    <property type="entry name" value="EGF"/>
    <property type="match status" value="1"/>
</dbReference>
<dbReference type="FunFam" id="2.10.25.10:FF:000151">
    <property type="entry name" value="FAT atypical cadherin 4"/>
    <property type="match status" value="1"/>
</dbReference>
<dbReference type="GO" id="GO:0007219">
    <property type="term" value="P:Notch signaling pathway"/>
    <property type="evidence" value="ECO:0007669"/>
    <property type="project" value="TreeGrafter"/>
</dbReference>
<dbReference type="PROSITE" id="PS01187">
    <property type="entry name" value="EGF_CA"/>
    <property type="match status" value="1"/>
</dbReference>
<evidence type="ECO:0000256" key="3">
    <source>
        <dbReference type="ARBA" id="ARBA00022737"/>
    </source>
</evidence>
<name>A0AAV3ZRB0_9GAST</name>
<dbReference type="InterPro" id="IPR000742">
    <property type="entry name" value="EGF"/>
</dbReference>
<feature type="disulfide bond" evidence="6">
    <location>
        <begin position="98"/>
        <end position="107"/>
    </location>
</feature>
<dbReference type="InterPro" id="IPR049883">
    <property type="entry name" value="NOTCH1_EGF-like"/>
</dbReference>
<keyword evidence="5" id="KW-0325">Glycoprotein</keyword>
<evidence type="ECO:0000256" key="4">
    <source>
        <dbReference type="ARBA" id="ARBA00023157"/>
    </source>
</evidence>
<keyword evidence="1 6" id="KW-0245">EGF-like domain</keyword>
<dbReference type="Pfam" id="PF07645">
    <property type="entry name" value="EGF_CA"/>
    <property type="match status" value="2"/>
</dbReference>
<keyword evidence="3" id="KW-0677">Repeat</keyword>
<dbReference type="PANTHER" id="PTHR12916:SF10">
    <property type="entry name" value="NEUROGENIC LOCUS NOTCH HOMOLOG PROTEIN 2 PRECURSOR"/>
    <property type="match status" value="1"/>
</dbReference>
<comment type="caution">
    <text evidence="8">The sequence shown here is derived from an EMBL/GenBank/DDBJ whole genome shotgun (WGS) entry which is preliminary data.</text>
</comment>
<dbReference type="FunFam" id="2.10.25.10:FF:000173">
    <property type="entry name" value="Neurogenic locus notch protein 2"/>
    <property type="match status" value="1"/>
</dbReference>
<dbReference type="PROSITE" id="PS01186">
    <property type="entry name" value="EGF_2"/>
    <property type="match status" value="1"/>
</dbReference>
<dbReference type="SMART" id="SM00179">
    <property type="entry name" value="EGF_CA"/>
    <property type="match status" value="3"/>
</dbReference>
<feature type="disulfide bond" evidence="6">
    <location>
        <begin position="176"/>
        <end position="185"/>
    </location>
</feature>
<dbReference type="EMBL" id="BLXT01002845">
    <property type="protein sequence ID" value="GFN98284.1"/>
    <property type="molecule type" value="Genomic_DNA"/>
</dbReference>
<feature type="domain" description="EGF-like" evidence="7">
    <location>
        <begin position="149"/>
        <end position="186"/>
    </location>
</feature>
<dbReference type="SUPFAM" id="SSF57196">
    <property type="entry name" value="EGF/Laminin"/>
    <property type="match status" value="3"/>
</dbReference>
<evidence type="ECO:0000313" key="8">
    <source>
        <dbReference type="EMBL" id="GFN98284.1"/>
    </source>
</evidence>
<keyword evidence="9" id="KW-1185">Reference proteome</keyword>
<gene>
    <name evidence="8" type="ORF">PoB_002479000</name>
</gene>
<evidence type="ECO:0000259" key="7">
    <source>
        <dbReference type="PROSITE" id="PS50026"/>
    </source>
</evidence>
<reference evidence="8 9" key="1">
    <citation type="journal article" date="2021" name="Elife">
        <title>Chloroplast acquisition without the gene transfer in kleptoplastic sea slugs, Plakobranchus ocellatus.</title>
        <authorList>
            <person name="Maeda T."/>
            <person name="Takahashi S."/>
            <person name="Yoshida T."/>
            <person name="Shimamura S."/>
            <person name="Takaki Y."/>
            <person name="Nagai Y."/>
            <person name="Toyoda A."/>
            <person name="Suzuki Y."/>
            <person name="Arimoto A."/>
            <person name="Ishii H."/>
            <person name="Satoh N."/>
            <person name="Nishiyama T."/>
            <person name="Hasebe M."/>
            <person name="Maruyama T."/>
            <person name="Minagawa J."/>
            <person name="Obokata J."/>
            <person name="Shigenobu S."/>
        </authorList>
    </citation>
    <scope>NUCLEOTIDE SEQUENCE [LARGE SCALE GENOMIC DNA]</scope>
</reference>
<organism evidence="8 9">
    <name type="scientific">Plakobranchus ocellatus</name>
    <dbReference type="NCBI Taxonomy" id="259542"/>
    <lineage>
        <taxon>Eukaryota</taxon>
        <taxon>Metazoa</taxon>
        <taxon>Spiralia</taxon>
        <taxon>Lophotrochozoa</taxon>
        <taxon>Mollusca</taxon>
        <taxon>Gastropoda</taxon>
        <taxon>Heterobranchia</taxon>
        <taxon>Euthyneura</taxon>
        <taxon>Panpulmonata</taxon>
        <taxon>Sacoglossa</taxon>
        <taxon>Placobranchoidea</taxon>
        <taxon>Plakobranchidae</taxon>
        <taxon>Plakobranchus</taxon>
    </lineage>
</organism>
<protein>
    <submittedName>
        <fullName evidence="8">Neurogenic locus notch-like protein 1</fullName>
    </submittedName>
</protein>